<organism evidence="1">
    <name type="scientific">Oryza barthii</name>
    <dbReference type="NCBI Taxonomy" id="65489"/>
    <lineage>
        <taxon>Eukaryota</taxon>
        <taxon>Viridiplantae</taxon>
        <taxon>Streptophyta</taxon>
        <taxon>Embryophyta</taxon>
        <taxon>Tracheophyta</taxon>
        <taxon>Spermatophyta</taxon>
        <taxon>Magnoliopsida</taxon>
        <taxon>Liliopsida</taxon>
        <taxon>Poales</taxon>
        <taxon>Poaceae</taxon>
        <taxon>BOP clade</taxon>
        <taxon>Oryzoideae</taxon>
        <taxon>Oryzeae</taxon>
        <taxon>Oryzinae</taxon>
        <taxon>Oryza</taxon>
    </lineage>
</organism>
<protein>
    <submittedName>
        <fullName evidence="1">Uncharacterized protein</fullName>
    </submittedName>
</protein>
<dbReference type="Proteomes" id="UP000026960">
    <property type="component" value="Chromosome 1"/>
</dbReference>
<keyword evidence="2" id="KW-1185">Reference proteome</keyword>
<proteinExistence type="predicted"/>
<dbReference type="EnsemblPlants" id="OBART01G06150.1">
    <property type="protein sequence ID" value="OBART01G06150.1"/>
    <property type="gene ID" value="OBART01G06150"/>
</dbReference>
<dbReference type="AlphaFoldDB" id="A0A0D3EKN3"/>
<reference evidence="1" key="2">
    <citation type="submission" date="2015-03" db="UniProtKB">
        <authorList>
            <consortium name="EnsemblPlants"/>
        </authorList>
    </citation>
    <scope>IDENTIFICATION</scope>
</reference>
<evidence type="ECO:0000313" key="2">
    <source>
        <dbReference type="Proteomes" id="UP000026960"/>
    </source>
</evidence>
<dbReference type="PaxDb" id="65489-OBART01G06150.1"/>
<reference evidence="1" key="1">
    <citation type="journal article" date="2009" name="Rice">
        <title>De Novo Next Generation Sequencing of Plant Genomes.</title>
        <authorList>
            <person name="Rounsley S."/>
            <person name="Marri P.R."/>
            <person name="Yu Y."/>
            <person name="He R."/>
            <person name="Sisneros N."/>
            <person name="Goicoechea J.L."/>
            <person name="Lee S.J."/>
            <person name="Angelova A."/>
            <person name="Kudrna D."/>
            <person name="Luo M."/>
            <person name="Affourtit J."/>
            <person name="Desany B."/>
            <person name="Knight J."/>
            <person name="Niazi F."/>
            <person name="Egholm M."/>
            <person name="Wing R.A."/>
        </authorList>
    </citation>
    <scope>NUCLEOTIDE SEQUENCE [LARGE SCALE GENOMIC DNA]</scope>
    <source>
        <strain evidence="1">cv. IRGC 105608</strain>
    </source>
</reference>
<name>A0A0D3EKN3_9ORYZ</name>
<dbReference type="HOGENOM" id="CLU_1580915_0_0_1"/>
<evidence type="ECO:0000313" key="1">
    <source>
        <dbReference type="EnsemblPlants" id="OBART01G06150.1"/>
    </source>
</evidence>
<accession>A0A0D3EKN3</accession>
<dbReference type="Gramene" id="OBART01G06150.1">
    <property type="protein sequence ID" value="OBART01G06150.1"/>
    <property type="gene ID" value="OBART01G06150"/>
</dbReference>
<sequence length="169" mass="18193">MAAENTNTSAAHSVALPIPPARPPLLAIVARPHPPQDAVHARDGVHRIDPKTPEKDGDVDEEHRLALILSHRCLEEQPGWVAVEHELVDGEHLPLLLDDDRHCWRRQAGHLAVVEGAEGGQGRRPSEEHATAGHLAAGNFSLELLLQRCMAGMAGVGLPKCEGVDQSFG</sequence>